<dbReference type="InterPro" id="IPR051082">
    <property type="entry name" value="Pentapeptide-BTB/POZ_domain"/>
</dbReference>
<name>B3T8M0_9ARCH</name>
<dbReference type="Gene3D" id="2.160.20.80">
    <property type="entry name" value="E3 ubiquitin-protein ligase SopA"/>
    <property type="match status" value="2"/>
</dbReference>
<accession>B3T8M0</accession>
<organism evidence="1">
    <name type="scientific">uncultured marine crenarchaeote HF4000_APKG5N21</name>
    <dbReference type="NCBI Taxonomy" id="455593"/>
    <lineage>
        <taxon>Archaea</taxon>
        <taxon>Nitrososphaerota</taxon>
        <taxon>Nitrososphaeria</taxon>
        <taxon>Nitrosopumilales</taxon>
        <taxon>environmental samples</taxon>
    </lineage>
</organism>
<dbReference type="PANTHER" id="PTHR14136:SF17">
    <property type="entry name" value="BTB_POZ DOMAIN-CONTAINING PROTEIN KCTD9"/>
    <property type="match status" value="1"/>
</dbReference>
<dbReference type="SUPFAM" id="SSF141571">
    <property type="entry name" value="Pentapeptide repeat-like"/>
    <property type="match status" value="2"/>
</dbReference>
<proteinExistence type="predicted"/>
<sequence length="244" mass="26608">MSSQYIMRLTGPILKTLIYHKPRLFHLDLYNSKVENTKFIRASVIKSIFPQEINADFSGSTLPATQFHGDLSNVIFSCHEFWCTDFSTKLSGGNLISGTELSYTDLSKRDLSKMVFSNISGTVIESNCGYQCLQYREFFTTKLNFSNLSKSIFKGNNLVNVDFMGADLTFSDLSDTNMSHANLTGANLSGANLSGANLSGANLSGANLSGANLENTNLKGAVLDNAVLSNANLNCKNHPICLND</sequence>
<dbReference type="Pfam" id="PF00805">
    <property type="entry name" value="Pentapeptide"/>
    <property type="match status" value="2"/>
</dbReference>
<dbReference type="EMBL" id="EU016640">
    <property type="protein sequence ID" value="ABZ08929.1"/>
    <property type="molecule type" value="Genomic_DNA"/>
</dbReference>
<dbReference type="InterPro" id="IPR001646">
    <property type="entry name" value="5peptide_repeat"/>
</dbReference>
<reference evidence="1" key="1">
    <citation type="journal article" date="2008" name="ISME J.">
        <title>Genomic patterns of recombination, clonal divergence and environment in marine microbial populations.</title>
        <authorList>
            <person name="Konstantinidis K.T."/>
            <person name="Delong E.F."/>
        </authorList>
    </citation>
    <scope>NUCLEOTIDE SEQUENCE</scope>
</reference>
<gene>
    <name evidence="1" type="ORF">ALOHA_HF4000APKG5N21ctg4g2</name>
</gene>
<evidence type="ECO:0000313" key="1">
    <source>
        <dbReference type="EMBL" id="ABZ08929.1"/>
    </source>
</evidence>
<dbReference type="AlphaFoldDB" id="B3T8M0"/>
<protein>
    <submittedName>
        <fullName evidence="1">Putative Pentapeptide repeats (8 copies)</fullName>
    </submittedName>
</protein>
<dbReference type="PANTHER" id="PTHR14136">
    <property type="entry name" value="BTB_POZ DOMAIN-CONTAINING PROTEIN KCTD9"/>
    <property type="match status" value="1"/>
</dbReference>